<name>A0AAD8BMT1_BIOPF</name>
<evidence type="ECO:0000313" key="3">
    <source>
        <dbReference type="EMBL" id="KAK0056445.1"/>
    </source>
</evidence>
<organism evidence="3 4">
    <name type="scientific">Biomphalaria pfeifferi</name>
    <name type="common">Bloodfluke planorb</name>
    <name type="synonym">Freshwater snail</name>
    <dbReference type="NCBI Taxonomy" id="112525"/>
    <lineage>
        <taxon>Eukaryota</taxon>
        <taxon>Metazoa</taxon>
        <taxon>Spiralia</taxon>
        <taxon>Lophotrochozoa</taxon>
        <taxon>Mollusca</taxon>
        <taxon>Gastropoda</taxon>
        <taxon>Heterobranchia</taxon>
        <taxon>Euthyneura</taxon>
        <taxon>Panpulmonata</taxon>
        <taxon>Hygrophila</taxon>
        <taxon>Lymnaeoidea</taxon>
        <taxon>Planorbidae</taxon>
        <taxon>Biomphalaria</taxon>
    </lineage>
</organism>
<feature type="region of interest" description="Disordered" evidence="1">
    <location>
        <begin position="70"/>
        <end position="90"/>
    </location>
</feature>
<keyword evidence="4" id="KW-1185">Reference proteome</keyword>
<feature type="transmembrane region" description="Helical" evidence="2">
    <location>
        <begin position="20"/>
        <end position="41"/>
    </location>
</feature>
<dbReference type="Proteomes" id="UP001233172">
    <property type="component" value="Unassembled WGS sequence"/>
</dbReference>
<evidence type="ECO:0000256" key="1">
    <source>
        <dbReference type="SAM" id="MobiDB-lite"/>
    </source>
</evidence>
<dbReference type="AlphaFoldDB" id="A0AAD8BMT1"/>
<keyword evidence="2" id="KW-0812">Transmembrane</keyword>
<evidence type="ECO:0000256" key="2">
    <source>
        <dbReference type="SAM" id="Phobius"/>
    </source>
</evidence>
<accession>A0AAD8BMT1</accession>
<keyword evidence="2" id="KW-0472">Membrane</keyword>
<sequence length="90" mass="9632">YGNGGGLNSTATGAGKLSQAIVLASLTYVNSDLGILIVFFVSHLRHTGAMSQVISLPFLAHEQNYVRCSNVPQGSENPRDLLTFSRPAKR</sequence>
<evidence type="ECO:0000313" key="4">
    <source>
        <dbReference type="Proteomes" id="UP001233172"/>
    </source>
</evidence>
<dbReference type="EMBL" id="JASAOG010000062">
    <property type="protein sequence ID" value="KAK0056445.1"/>
    <property type="molecule type" value="Genomic_DNA"/>
</dbReference>
<feature type="non-terminal residue" evidence="3">
    <location>
        <position position="1"/>
    </location>
</feature>
<reference evidence="3" key="2">
    <citation type="submission" date="2023-04" db="EMBL/GenBank/DDBJ databases">
        <authorList>
            <person name="Bu L."/>
            <person name="Lu L."/>
            <person name="Laidemitt M.R."/>
            <person name="Zhang S.M."/>
            <person name="Mutuku M."/>
            <person name="Mkoji G."/>
            <person name="Steinauer M."/>
            <person name="Loker E.S."/>
        </authorList>
    </citation>
    <scope>NUCLEOTIDE SEQUENCE</scope>
    <source>
        <strain evidence="3">KasaAsao</strain>
        <tissue evidence="3">Whole Snail</tissue>
    </source>
</reference>
<comment type="caution">
    <text evidence="3">The sequence shown here is derived from an EMBL/GenBank/DDBJ whole genome shotgun (WGS) entry which is preliminary data.</text>
</comment>
<gene>
    <name evidence="3" type="ORF">Bpfe_014225</name>
</gene>
<reference evidence="3" key="1">
    <citation type="journal article" date="2023" name="PLoS Negl. Trop. Dis.">
        <title>A genome sequence for Biomphalaria pfeifferi, the major vector snail for the human-infecting parasite Schistosoma mansoni.</title>
        <authorList>
            <person name="Bu L."/>
            <person name="Lu L."/>
            <person name="Laidemitt M.R."/>
            <person name="Zhang S.M."/>
            <person name="Mutuku M."/>
            <person name="Mkoji G."/>
            <person name="Steinauer M."/>
            <person name="Loker E.S."/>
        </authorList>
    </citation>
    <scope>NUCLEOTIDE SEQUENCE</scope>
    <source>
        <strain evidence="3">KasaAsao</strain>
    </source>
</reference>
<proteinExistence type="predicted"/>
<keyword evidence="2" id="KW-1133">Transmembrane helix</keyword>
<protein>
    <submittedName>
        <fullName evidence="3">Uncharacterized protein</fullName>
    </submittedName>
</protein>